<keyword evidence="1" id="KW-0812">Transmembrane</keyword>
<gene>
    <name evidence="2" type="ORF">C3743_33760</name>
</gene>
<accession>A0A2S5DNI7</accession>
<evidence type="ECO:0000313" key="3">
    <source>
        <dbReference type="Proteomes" id="UP000238655"/>
    </source>
</evidence>
<dbReference type="Proteomes" id="UP000238655">
    <property type="component" value="Chromosome 3"/>
</dbReference>
<sequence>MRIRANRTDTAFTVLRKDAMPAARCARTLFNAMQTHRIPMKRQPILLMWIAASGPVHAGDTHADLWSGWKAGFMKIIARLFAAGIALAAVLPSIAAAAPSTKPTELTGVLTDGGGIDDLSIVVRTESGRRIDVYCVQMCGADWFVENGGAMKLKKALVGRRVSLRYATEINNDRVAGPGRDEEIDVVKRVRLLR</sequence>
<keyword evidence="1" id="KW-0472">Membrane</keyword>
<keyword evidence="1" id="KW-1133">Transmembrane helix</keyword>
<comment type="caution">
    <text evidence="2">The sequence shown here is derived from an EMBL/GenBank/DDBJ whole genome shotgun (WGS) entry which is preliminary data.</text>
</comment>
<dbReference type="EMBL" id="PQVP01000003">
    <property type="protein sequence ID" value="POZ80656.1"/>
    <property type="molecule type" value="Genomic_DNA"/>
</dbReference>
<evidence type="ECO:0000313" key="2">
    <source>
        <dbReference type="EMBL" id="POZ80656.1"/>
    </source>
</evidence>
<reference evidence="2 3" key="1">
    <citation type="submission" date="2018-01" db="EMBL/GenBank/DDBJ databases">
        <title>Successful Treatment of Persistent Burkholderia cepacia Bacteremia with Ceftazidime-Avibactam.</title>
        <authorList>
            <person name="Tamma P."/>
            <person name="Fan Y."/>
            <person name="Bergman Y."/>
            <person name="Sick-Samuels A."/>
            <person name="Hsu A."/>
            <person name="Timp W."/>
            <person name="Simner P."/>
        </authorList>
    </citation>
    <scope>NUCLEOTIDE SEQUENCE [LARGE SCALE GENOMIC DNA]</scope>
    <source>
        <strain evidence="2 3">170816</strain>
    </source>
</reference>
<protein>
    <submittedName>
        <fullName evidence="2">Uncharacterized protein</fullName>
    </submittedName>
</protein>
<dbReference type="AlphaFoldDB" id="A0A2S5DNI7"/>
<evidence type="ECO:0000256" key="1">
    <source>
        <dbReference type="SAM" id="Phobius"/>
    </source>
</evidence>
<name>A0A2S5DNI7_9BURK</name>
<feature type="transmembrane region" description="Helical" evidence="1">
    <location>
        <begin position="77"/>
        <end position="98"/>
    </location>
</feature>
<proteinExistence type="predicted"/>
<organism evidence="2 3">
    <name type="scientific">Burkholderia contaminans</name>
    <dbReference type="NCBI Taxonomy" id="488447"/>
    <lineage>
        <taxon>Bacteria</taxon>
        <taxon>Pseudomonadati</taxon>
        <taxon>Pseudomonadota</taxon>
        <taxon>Betaproteobacteria</taxon>
        <taxon>Burkholderiales</taxon>
        <taxon>Burkholderiaceae</taxon>
        <taxon>Burkholderia</taxon>
        <taxon>Burkholderia cepacia complex</taxon>
    </lineage>
</organism>